<dbReference type="PANTHER" id="PTHR43056">
    <property type="entry name" value="PEPTIDASE S9 PROLYL OLIGOPEPTIDASE"/>
    <property type="match status" value="1"/>
</dbReference>
<dbReference type="SUPFAM" id="SSF53474">
    <property type="entry name" value="alpha/beta-Hydrolases"/>
    <property type="match status" value="1"/>
</dbReference>
<proteinExistence type="predicted"/>
<dbReference type="InterPro" id="IPR008979">
    <property type="entry name" value="Galactose-bd-like_sf"/>
</dbReference>
<evidence type="ECO:0000313" key="4">
    <source>
        <dbReference type="EMBL" id="MFC0212284.1"/>
    </source>
</evidence>
<dbReference type="Gene3D" id="1.10.3020.10">
    <property type="entry name" value="alpha-amino acid ester hydrolase ( Helical cap domain)"/>
    <property type="match status" value="1"/>
</dbReference>
<evidence type="ECO:0000256" key="1">
    <source>
        <dbReference type="ARBA" id="ARBA00022801"/>
    </source>
</evidence>
<gene>
    <name evidence="4" type="ORF">ACFFK0_07395</name>
</gene>
<dbReference type="InterPro" id="IPR012854">
    <property type="entry name" value="Cu_amine_oxidase-like_N"/>
</dbReference>
<dbReference type="InterPro" id="IPR013736">
    <property type="entry name" value="Xaa-Pro_dipept_C"/>
</dbReference>
<dbReference type="EMBL" id="JBHLWN010000027">
    <property type="protein sequence ID" value="MFC0212284.1"/>
    <property type="molecule type" value="Genomic_DNA"/>
</dbReference>
<dbReference type="InterPro" id="IPR029058">
    <property type="entry name" value="AB_hydrolase_fold"/>
</dbReference>
<keyword evidence="5" id="KW-1185">Reference proteome</keyword>
<dbReference type="GO" id="GO:0016787">
    <property type="term" value="F:hydrolase activity"/>
    <property type="evidence" value="ECO:0007669"/>
    <property type="project" value="UniProtKB-KW"/>
</dbReference>
<dbReference type="Pfam" id="PF07833">
    <property type="entry name" value="Cu_amine_oxidN1"/>
    <property type="match status" value="1"/>
</dbReference>
<sequence>MYRKPWNRFMLSWFVSIMILLCAAPSYAAEAEQKSEIVIEDVSVTMSDGIRLSARVYRPNDEGKYPVLLSRTPYGSGAFLQEQGKGQYSAQGQQFARDGYVVVVQDVRGVNGSEGEYLVYENDAQDGYDTVVWAGKQPWSSGKVGTFGHSAMGFTQMLLAPLQPPGLTAMYVGVAPSNYFEQSLFQNGAFRYEFQVWIASVNVSNAKKMLDNGEIAKETYDEVVKVSKEFAKYQTFLPLAKFPHLDLLPYYNKIIEHPLDDGAWDFANIEKQYADINVPAYYFGGWYDIYADGPITNFLGVQNNGGPQAKGNQKLLMGPWTHGTIGDSPLFPDDQVDIFGSEMKRWFDYWMKGIDTGIMAEDPVRYYVMGKNGWTTSKTWPAAATDSAFYLDGGISGSAQSLHDGTLHTMLTAEGTDEFSYDPAKPTMTIGGQNFTSIAGPSDERSNESGALTYTTEPLKDNMEMTGPVKAELYVSSDVKDTDFVIKITDVAPDGTSTLIMDRVQRARYREGQNKEVFMEKGQVYRLDIDMGNMSHMFQAGHRIRVAITGSNFPKYDRNPNTGNAFGVDDEEDFQVAHNVVYHTAEYPSHVVLPLTSNVGTAPTDPVLDTKLSQLGNNLIAIRKAAEAAGYRVTWAENTAQVKLTKGEQQAVITIGSTEVLFNGAAIPIVEPAQIIDNKTYVPMDFVEKKLLPSLQ</sequence>
<keyword evidence="2" id="KW-0732">Signal</keyword>
<dbReference type="Proteomes" id="UP001589776">
    <property type="component" value="Unassembled WGS sequence"/>
</dbReference>
<organism evidence="4 5">
    <name type="scientific">Paenibacillus chartarius</name>
    <dbReference type="NCBI Taxonomy" id="747481"/>
    <lineage>
        <taxon>Bacteria</taxon>
        <taxon>Bacillati</taxon>
        <taxon>Bacillota</taxon>
        <taxon>Bacilli</taxon>
        <taxon>Bacillales</taxon>
        <taxon>Paenibacillaceae</taxon>
        <taxon>Paenibacillus</taxon>
    </lineage>
</organism>
<reference evidence="4 5" key="1">
    <citation type="submission" date="2024-09" db="EMBL/GenBank/DDBJ databases">
        <authorList>
            <person name="Sun Q."/>
            <person name="Mori K."/>
        </authorList>
    </citation>
    <scope>NUCLEOTIDE SEQUENCE [LARGE SCALE GENOMIC DNA]</scope>
    <source>
        <strain evidence="4 5">CCM 7759</strain>
    </source>
</reference>
<dbReference type="Gene3D" id="3.40.50.1820">
    <property type="entry name" value="alpha/beta hydrolase"/>
    <property type="match status" value="1"/>
</dbReference>
<dbReference type="Gene3D" id="2.60.120.260">
    <property type="entry name" value="Galactose-binding domain-like"/>
    <property type="match status" value="1"/>
</dbReference>
<accession>A0ABV6DI00</accession>
<feature type="domain" description="Xaa-Pro dipeptidyl-peptidase C-terminal" evidence="3">
    <location>
        <begin position="344"/>
        <end position="592"/>
    </location>
</feature>
<dbReference type="InterPro" id="IPR005674">
    <property type="entry name" value="CocE/Ser_esterase"/>
</dbReference>
<dbReference type="InterPro" id="IPR050585">
    <property type="entry name" value="Xaa-Pro_dipeptidyl-ppase/CocE"/>
</dbReference>
<dbReference type="PANTHER" id="PTHR43056:SF10">
    <property type="entry name" value="COCE_NOND FAMILY, PUTATIVE (AFU_ORTHOLOGUE AFUA_7G00600)-RELATED"/>
    <property type="match status" value="1"/>
</dbReference>
<dbReference type="Pfam" id="PF08530">
    <property type="entry name" value="PepX_C"/>
    <property type="match status" value="1"/>
</dbReference>
<dbReference type="Gene3D" id="3.30.457.10">
    <property type="entry name" value="Copper amine oxidase-like, N-terminal domain"/>
    <property type="match status" value="1"/>
</dbReference>
<dbReference type="Pfam" id="PF02129">
    <property type="entry name" value="Peptidase_S15"/>
    <property type="match status" value="1"/>
</dbReference>
<dbReference type="NCBIfam" id="TIGR00976">
    <property type="entry name" value="CocE_NonD"/>
    <property type="match status" value="1"/>
</dbReference>
<dbReference type="InterPro" id="IPR000383">
    <property type="entry name" value="Xaa-Pro-like_dom"/>
</dbReference>
<protein>
    <submittedName>
        <fullName evidence="4">CocE/NonD family hydrolase</fullName>
    </submittedName>
</protein>
<dbReference type="SMART" id="SM00939">
    <property type="entry name" value="PepX_C"/>
    <property type="match status" value="1"/>
</dbReference>
<feature type="chain" id="PRO_5045218856" evidence="2">
    <location>
        <begin position="29"/>
        <end position="696"/>
    </location>
</feature>
<keyword evidence="1 4" id="KW-0378">Hydrolase</keyword>
<dbReference type="InterPro" id="IPR036582">
    <property type="entry name" value="Mao_N_sf"/>
</dbReference>
<comment type="caution">
    <text evidence="4">The sequence shown here is derived from an EMBL/GenBank/DDBJ whole genome shotgun (WGS) entry which is preliminary data.</text>
</comment>
<evidence type="ECO:0000259" key="3">
    <source>
        <dbReference type="SMART" id="SM00939"/>
    </source>
</evidence>
<evidence type="ECO:0000256" key="2">
    <source>
        <dbReference type="SAM" id="SignalP"/>
    </source>
</evidence>
<name>A0ABV6DI00_9BACL</name>
<dbReference type="SUPFAM" id="SSF55383">
    <property type="entry name" value="Copper amine oxidase, domain N"/>
    <property type="match status" value="1"/>
</dbReference>
<evidence type="ECO:0000313" key="5">
    <source>
        <dbReference type="Proteomes" id="UP001589776"/>
    </source>
</evidence>
<feature type="signal peptide" evidence="2">
    <location>
        <begin position="1"/>
        <end position="28"/>
    </location>
</feature>
<dbReference type="SUPFAM" id="SSF49785">
    <property type="entry name" value="Galactose-binding domain-like"/>
    <property type="match status" value="1"/>
</dbReference>
<dbReference type="RefSeq" id="WP_377469421.1">
    <property type="nucleotide sequence ID" value="NZ_JBHLWN010000027.1"/>
</dbReference>